<dbReference type="RefSeq" id="XP_067757188.1">
    <property type="nucleotide sequence ID" value="XM_067900359.1"/>
</dbReference>
<evidence type="ECO:0000256" key="3">
    <source>
        <dbReference type="ARBA" id="ARBA00024025"/>
    </source>
</evidence>
<dbReference type="PANTHER" id="PTHR45896:SF1">
    <property type="entry name" value="N-ALPHA-ACETYLTRANSFERASE 30"/>
    <property type="match status" value="1"/>
</dbReference>
<gene>
    <name evidence="6" type="ORF">JKF63_04373</name>
</gene>
<keyword evidence="1" id="KW-0808">Transferase</keyword>
<dbReference type="GeneID" id="94290436"/>
<dbReference type="SUPFAM" id="SSF55729">
    <property type="entry name" value="Acyl-CoA N-acyltransferases (Nat)"/>
    <property type="match status" value="1"/>
</dbReference>
<evidence type="ECO:0000256" key="1">
    <source>
        <dbReference type="ARBA" id="ARBA00022679"/>
    </source>
</evidence>
<feature type="domain" description="N-acetyltransferase" evidence="5">
    <location>
        <begin position="108"/>
        <end position="270"/>
    </location>
</feature>
<dbReference type="EMBL" id="JAFJZO010000022">
    <property type="protein sequence ID" value="KAG5504927.1"/>
    <property type="molecule type" value="Genomic_DNA"/>
</dbReference>
<dbReference type="PROSITE" id="PS51186">
    <property type="entry name" value="GNAT"/>
    <property type="match status" value="1"/>
</dbReference>
<dbReference type="GO" id="GO:0031417">
    <property type="term" value="C:NatC complex"/>
    <property type="evidence" value="ECO:0007669"/>
    <property type="project" value="TreeGrafter"/>
</dbReference>
<evidence type="ECO:0000256" key="4">
    <source>
        <dbReference type="SAM" id="MobiDB-lite"/>
    </source>
</evidence>
<dbReference type="OrthoDB" id="249099at2759"/>
<dbReference type="InterPro" id="IPR000182">
    <property type="entry name" value="GNAT_dom"/>
</dbReference>
<keyword evidence="7" id="KW-1185">Reference proteome</keyword>
<keyword evidence="2" id="KW-0012">Acyltransferase</keyword>
<sequence>MPRKNASKKNQKPSKQRDNFDEATIDALVKSGEGKEKNNTRKSQLKKRETETLARANGPSYVMTDEMRRALLAQMQRPSADEAQYVNVPVTLTEKQRTWQEMAPNKYIRYQQFGGSDEEMNFIVKLFTAELSEPYSSFTYQYFVFGWPDLCITAFGVESETTPDESVIGDRVGAVVSRVTRKGAGMPLRGYVAMLAVVPQFRSYRLGSRLVSLAVDLMREKDCDEVYLETPTSNARALGLYQNLGFAKTKFLPRYYLDHSDAVRLKLWLKDAVPESDVDAPAAASVETEAAVAVAAA</sequence>
<organism evidence="6 7">
    <name type="scientific">Porcisia hertigi</name>
    <dbReference type="NCBI Taxonomy" id="2761500"/>
    <lineage>
        <taxon>Eukaryota</taxon>
        <taxon>Discoba</taxon>
        <taxon>Euglenozoa</taxon>
        <taxon>Kinetoplastea</taxon>
        <taxon>Metakinetoplastina</taxon>
        <taxon>Trypanosomatida</taxon>
        <taxon>Trypanosomatidae</taxon>
        <taxon>Leishmaniinae</taxon>
        <taxon>Porcisia</taxon>
    </lineage>
</organism>
<protein>
    <recommendedName>
        <fullName evidence="5">N-acetyltransferase domain-containing protein</fullName>
    </recommendedName>
</protein>
<dbReference type="PANTHER" id="PTHR45896">
    <property type="entry name" value="N-ALPHA-ACETYLTRANSFERASE 30"/>
    <property type="match status" value="1"/>
</dbReference>
<name>A0A836HSD0_9TRYP</name>
<reference evidence="6 7" key="1">
    <citation type="submission" date="2021-02" db="EMBL/GenBank/DDBJ databases">
        <title>Porcisia hertigi Genome sequencing and assembly.</title>
        <authorList>
            <person name="Almutairi H."/>
            <person name="Gatherer D."/>
        </authorList>
    </citation>
    <scope>NUCLEOTIDE SEQUENCE [LARGE SCALE GENOMIC DNA]</scope>
    <source>
        <strain evidence="6 7">C119</strain>
    </source>
</reference>
<accession>A0A836HSD0</accession>
<proteinExistence type="inferred from homology"/>
<dbReference type="Pfam" id="PF00583">
    <property type="entry name" value="Acetyltransf_1"/>
    <property type="match status" value="1"/>
</dbReference>
<dbReference type="Gene3D" id="3.40.630.30">
    <property type="match status" value="1"/>
</dbReference>
<dbReference type="GO" id="GO:0004596">
    <property type="term" value="F:protein-N-terminal amino-acid acetyltransferase activity"/>
    <property type="evidence" value="ECO:0007669"/>
    <property type="project" value="InterPro"/>
</dbReference>
<evidence type="ECO:0000256" key="2">
    <source>
        <dbReference type="ARBA" id="ARBA00023315"/>
    </source>
</evidence>
<evidence type="ECO:0000259" key="5">
    <source>
        <dbReference type="PROSITE" id="PS51186"/>
    </source>
</evidence>
<dbReference type="CDD" id="cd04301">
    <property type="entry name" value="NAT_SF"/>
    <property type="match status" value="1"/>
</dbReference>
<dbReference type="InterPro" id="IPR044542">
    <property type="entry name" value="NAA30-like"/>
</dbReference>
<evidence type="ECO:0000313" key="6">
    <source>
        <dbReference type="EMBL" id="KAG5504927.1"/>
    </source>
</evidence>
<dbReference type="InterPro" id="IPR016181">
    <property type="entry name" value="Acyl_CoA_acyltransferase"/>
</dbReference>
<dbReference type="Proteomes" id="UP000674318">
    <property type="component" value="Unassembled WGS sequence"/>
</dbReference>
<comment type="similarity">
    <text evidence="3">Belongs to the acetyltransferase family. MAK3 subfamily.</text>
</comment>
<dbReference type="AlphaFoldDB" id="A0A836HSD0"/>
<comment type="caution">
    <text evidence="6">The sequence shown here is derived from an EMBL/GenBank/DDBJ whole genome shotgun (WGS) entry which is preliminary data.</text>
</comment>
<feature type="region of interest" description="Disordered" evidence="4">
    <location>
        <begin position="1"/>
        <end position="59"/>
    </location>
</feature>
<feature type="compositionally biased region" description="Basic residues" evidence="4">
    <location>
        <begin position="1"/>
        <end position="14"/>
    </location>
</feature>
<dbReference type="KEGG" id="phet:94290436"/>
<evidence type="ECO:0000313" key="7">
    <source>
        <dbReference type="Proteomes" id="UP000674318"/>
    </source>
</evidence>